<organism evidence="7 8">
    <name type="scientific">Fluctibacter halophilus</name>
    <dbReference type="NCBI Taxonomy" id="226011"/>
    <lineage>
        <taxon>Bacteria</taxon>
        <taxon>Pseudomonadati</taxon>
        <taxon>Pseudomonadota</taxon>
        <taxon>Gammaproteobacteria</taxon>
        <taxon>Alteromonadales</taxon>
        <taxon>Alteromonadaceae</taxon>
        <taxon>Fluctibacter</taxon>
    </lineage>
</organism>
<evidence type="ECO:0000256" key="2">
    <source>
        <dbReference type="ARBA" id="ARBA00022692"/>
    </source>
</evidence>
<comment type="caution">
    <text evidence="7">The sequence shown here is derived from an EMBL/GenBank/DDBJ whole genome shotgun (WGS) entry which is preliminary data.</text>
</comment>
<proteinExistence type="predicted"/>
<dbReference type="Proteomes" id="UP001520878">
    <property type="component" value="Unassembled WGS sequence"/>
</dbReference>
<keyword evidence="4 5" id="KW-0472">Membrane</keyword>
<evidence type="ECO:0000259" key="6">
    <source>
        <dbReference type="Pfam" id="PF04893"/>
    </source>
</evidence>
<feature type="transmembrane region" description="Helical" evidence="5">
    <location>
        <begin position="33"/>
        <end position="51"/>
    </location>
</feature>
<dbReference type="InterPro" id="IPR006977">
    <property type="entry name" value="Yip1_dom"/>
</dbReference>
<evidence type="ECO:0000256" key="3">
    <source>
        <dbReference type="ARBA" id="ARBA00022989"/>
    </source>
</evidence>
<protein>
    <submittedName>
        <fullName evidence="7">YIP1 family protein</fullName>
    </submittedName>
</protein>
<comment type="subcellular location">
    <subcellularLocation>
        <location evidence="1">Membrane</location>
        <topology evidence="1">Multi-pass membrane protein</topology>
    </subcellularLocation>
</comment>
<evidence type="ECO:0000313" key="8">
    <source>
        <dbReference type="Proteomes" id="UP001520878"/>
    </source>
</evidence>
<reference evidence="7 8" key="1">
    <citation type="submission" date="2021-10" db="EMBL/GenBank/DDBJ databases">
        <title>Draft genome of Aestuariibacter halophilus JC2043.</title>
        <authorList>
            <person name="Emsley S.A."/>
            <person name="Pfannmuller K.M."/>
            <person name="Ushijima B."/>
            <person name="Saw J.H."/>
            <person name="Videau P."/>
        </authorList>
    </citation>
    <scope>NUCLEOTIDE SEQUENCE [LARGE SCALE GENOMIC DNA]</scope>
    <source>
        <strain evidence="7 8">JC2043</strain>
    </source>
</reference>
<dbReference type="Pfam" id="PF04893">
    <property type="entry name" value="Yip1"/>
    <property type="match status" value="1"/>
</dbReference>
<accession>A0ABS8G8G9</accession>
<keyword evidence="3 5" id="KW-1133">Transmembrane helix</keyword>
<dbReference type="RefSeq" id="WP_229160563.1">
    <property type="nucleotide sequence ID" value="NZ_JAJEWP010000002.1"/>
</dbReference>
<evidence type="ECO:0000256" key="4">
    <source>
        <dbReference type="ARBA" id="ARBA00023136"/>
    </source>
</evidence>
<evidence type="ECO:0000256" key="5">
    <source>
        <dbReference type="SAM" id="Phobius"/>
    </source>
</evidence>
<name>A0ABS8G8G9_9ALTE</name>
<keyword evidence="2 5" id="KW-0812">Transmembrane</keyword>
<evidence type="ECO:0000313" key="7">
    <source>
        <dbReference type="EMBL" id="MCC2616835.1"/>
    </source>
</evidence>
<feature type="transmembrane region" description="Helical" evidence="5">
    <location>
        <begin position="90"/>
        <end position="111"/>
    </location>
</feature>
<evidence type="ECO:0000256" key="1">
    <source>
        <dbReference type="ARBA" id="ARBA00004141"/>
    </source>
</evidence>
<feature type="transmembrane region" description="Helical" evidence="5">
    <location>
        <begin position="213"/>
        <end position="233"/>
    </location>
</feature>
<sequence>METVSNPIQACNDVFFRPRAVFATLKERNNWSWIPFALVVMMALLPSYMYYQFVDFSWFTDMLIAKDYAEVSPAEQDQVRNYMTPGVMTFNVLVFGFLGIVVINAIMAIYLNVTSKMDDDCVMGFTDWYGFCWWAGMPTLIGGLISLLLIALASDHQLSPAYLSPLSLAFIAGVDFSSEWFNLLSAMRLENVWSMYLIAVGVCQWTKLPSNKAWIIAIAPYLIIWGLMAVFVVV</sequence>
<gene>
    <name evidence="7" type="ORF">LJ739_11335</name>
</gene>
<feature type="domain" description="Yip1" evidence="6">
    <location>
        <begin position="13"/>
        <end position="230"/>
    </location>
</feature>
<dbReference type="EMBL" id="JAJEWP010000002">
    <property type="protein sequence ID" value="MCC2616835.1"/>
    <property type="molecule type" value="Genomic_DNA"/>
</dbReference>
<feature type="transmembrane region" description="Helical" evidence="5">
    <location>
        <begin position="131"/>
        <end position="153"/>
    </location>
</feature>
<keyword evidence="8" id="KW-1185">Reference proteome</keyword>